<evidence type="ECO:0000313" key="2">
    <source>
        <dbReference type="EMBL" id="GET92929.1"/>
    </source>
</evidence>
<feature type="compositionally biased region" description="Polar residues" evidence="1">
    <location>
        <begin position="982"/>
        <end position="991"/>
    </location>
</feature>
<feature type="region of interest" description="Disordered" evidence="1">
    <location>
        <begin position="61"/>
        <end position="105"/>
    </location>
</feature>
<proteinExistence type="predicted"/>
<dbReference type="AlphaFoldDB" id="A0A640KZI0"/>
<dbReference type="VEuPathDB" id="TriTrypDB:LtaPh_3541100"/>
<feature type="region of interest" description="Disordered" evidence="1">
    <location>
        <begin position="1"/>
        <end position="29"/>
    </location>
</feature>
<sequence>MSLFLQRGRVEVSLGDSEPDSTASSAADSADELIEGLARMALAGRYSGEPRAYETNQLLQGRGMSRRPREVAERGPSMDSLRQTAHVPRATTPPPSYETCAGTTRQARTSISPYTSHNMDETESDARALERMYCHLAREYLRGNNSVYRADGAIKSAGCADYDEATIRRSVSPSRSMGLAPGRKPRRVWDEQAQSRLLKLNKVQLARRVEKYERCKKRNEEARRHPKPVRVPEEAVERGTRLFLEAHARDENVKRAQEDQARQKAEQETKACTFHPSVSAYAARFAAGGAYCPLESRLEDQAAQEEKRLRMRLERMVEVEKECTFTPTLSPGTEELMSSLRRRRQRCHYRRSFRSSEAGERLKNNRRRCTTPPRHEPFEPGERLYRDGGERLLRQQVRLQRAAARQQRHVVGGGLRLSHADAQHLADRFTTWAASCAANREELRIALERQECETPRVGAAKRTTTAERGEVFLRRRCSSNSKDCTIAPRFVQRTGSGSKGTSPAATDALAALPLNISNCCASSAGSLGACADTHNPTASLEPSARERSPQLPSDVVCAATATSSSCSLASSLTRPAVDVSVNKDLLRIRLGALFYKYAVSPTATAVFLAHVKQQVRCYYPEDSGIVAALASSFPDGHQPITKTEFMAALARYVAQYGIQPWCLPHCSHPNAIVGVPYRSPDPSSAGSETSVTSNALVVSSDSLEAMSGDAPVSTSPWGERGAHSRVPGLRSEVGSSAVASATARVFEGASAEKPIRTHIYAASLQTDRFPQTSAAVITTPSTAAKASMVNDTPLSRRGATTDKLREPRCGGSQSRAVLKGTPPTKTPTMASEFVRGYEGHVQRQRRAVDRLARCTREADQKKAEECMFRPTLTPRSVVLSEINMEKRIAHAREQQRRRPNLHLLSSTDLVEQTGNDGVSRAVLSQGDALASTHTPPLTPSTRHPSVSLSSMSPPLGVSPSVQLSSPSCSTPRRNSGGGSPRSAITPSPSQDKQLDGEADTNCFIAKRKQSLGDVARKGCSTQAAQIGVRAPPPCPPVHTDIASVVHHWATASTDGTDAAQSASTAPLSCFFRDETGVGYLVCREGAL</sequence>
<feature type="region of interest" description="Disordered" evidence="1">
    <location>
        <begin position="708"/>
        <end position="727"/>
    </location>
</feature>
<organism evidence="2 3">
    <name type="scientific">Leishmania tarentolae</name>
    <name type="common">Sauroleishmania tarentolae</name>
    <dbReference type="NCBI Taxonomy" id="5689"/>
    <lineage>
        <taxon>Eukaryota</taxon>
        <taxon>Discoba</taxon>
        <taxon>Euglenozoa</taxon>
        <taxon>Kinetoplastea</taxon>
        <taxon>Metakinetoplastina</taxon>
        <taxon>Trypanosomatida</taxon>
        <taxon>Trypanosomatidae</taxon>
        <taxon>Leishmaniinae</taxon>
        <taxon>Leishmania</taxon>
        <taxon>lizard Leishmania</taxon>
    </lineage>
</organism>
<evidence type="ECO:0000256" key="1">
    <source>
        <dbReference type="SAM" id="MobiDB-lite"/>
    </source>
</evidence>
<dbReference type="PANTHER" id="PTHR37028:SF4">
    <property type="entry name" value="ALMS MOTIF DOMAIN-CONTAINING PROTEIN"/>
    <property type="match status" value="1"/>
</dbReference>
<accession>A0A640KZI0</accession>
<dbReference type="EMBL" id="BLBS01000056">
    <property type="protein sequence ID" value="GET92929.1"/>
    <property type="molecule type" value="Genomic_DNA"/>
</dbReference>
<keyword evidence="3" id="KW-1185">Reference proteome</keyword>
<feature type="compositionally biased region" description="Basic and acidic residues" evidence="1">
    <location>
        <begin position="799"/>
        <end position="808"/>
    </location>
</feature>
<feature type="region of interest" description="Disordered" evidence="1">
    <location>
        <begin position="928"/>
        <end position="995"/>
    </location>
</feature>
<dbReference type="PANTHER" id="PTHR37028">
    <property type="entry name" value="UNNAMED PRODUCT-RELATED"/>
    <property type="match status" value="1"/>
</dbReference>
<reference evidence="2" key="1">
    <citation type="submission" date="2019-11" db="EMBL/GenBank/DDBJ databases">
        <title>Leishmania tarentolae CDS.</title>
        <authorList>
            <person name="Goto Y."/>
            <person name="Yamagishi J."/>
        </authorList>
    </citation>
    <scope>NUCLEOTIDE SEQUENCE [LARGE SCALE GENOMIC DNA]</scope>
    <source>
        <strain evidence="2">Parrot Tar II</strain>
    </source>
</reference>
<protein>
    <submittedName>
        <fullName evidence="2">Uncharacterized protein</fullName>
    </submittedName>
</protein>
<dbReference type="Proteomes" id="UP000419144">
    <property type="component" value="Unassembled WGS sequence"/>
</dbReference>
<evidence type="ECO:0000313" key="3">
    <source>
        <dbReference type="Proteomes" id="UP000419144"/>
    </source>
</evidence>
<dbReference type="OrthoDB" id="273840at2759"/>
<feature type="compositionally biased region" description="Polar residues" evidence="1">
    <location>
        <begin position="931"/>
        <end position="943"/>
    </location>
</feature>
<feature type="region of interest" description="Disordered" evidence="1">
    <location>
        <begin position="787"/>
        <end position="827"/>
    </location>
</feature>
<feature type="compositionally biased region" description="Low complexity" evidence="1">
    <location>
        <begin position="944"/>
        <end position="971"/>
    </location>
</feature>
<comment type="caution">
    <text evidence="2">The sequence shown here is derived from an EMBL/GenBank/DDBJ whole genome shotgun (WGS) entry which is preliminary data.</text>
</comment>
<name>A0A640KZI0_LEITA</name>
<gene>
    <name evidence="2" type="ORF">LtaPh_3541100</name>
</gene>